<evidence type="ECO:0000313" key="3">
    <source>
        <dbReference type="Proteomes" id="UP001335648"/>
    </source>
</evidence>
<gene>
    <name evidence="2" type="ORF">CesoFtcFv8_002662</name>
</gene>
<feature type="region of interest" description="Disordered" evidence="1">
    <location>
        <begin position="66"/>
        <end position="92"/>
    </location>
</feature>
<keyword evidence="3" id="KW-1185">Reference proteome</keyword>
<proteinExistence type="predicted"/>
<organism evidence="2 3">
    <name type="scientific">Champsocephalus esox</name>
    <name type="common">pike icefish</name>
    <dbReference type="NCBI Taxonomy" id="159716"/>
    <lineage>
        <taxon>Eukaryota</taxon>
        <taxon>Metazoa</taxon>
        <taxon>Chordata</taxon>
        <taxon>Craniata</taxon>
        <taxon>Vertebrata</taxon>
        <taxon>Euteleostomi</taxon>
        <taxon>Actinopterygii</taxon>
        <taxon>Neopterygii</taxon>
        <taxon>Teleostei</taxon>
        <taxon>Neoteleostei</taxon>
        <taxon>Acanthomorphata</taxon>
        <taxon>Eupercaria</taxon>
        <taxon>Perciformes</taxon>
        <taxon>Notothenioidei</taxon>
        <taxon>Channichthyidae</taxon>
        <taxon>Champsocephalus</taxon>
    </lineage>
</organism>
<protein>
    <submittedName>
        <fullName evidence="2">Uncharacterized protein</fullName>
    </submittedName>
</protein>
<dbReference type="Proteomes" id="UP001335648">
    <property type="component" value="Unassembled WGS sequence"/>
</dbReference>
<accession>A0AAN8D3K5</accession>
<reference evidence="2 3" key="1">
    <citation type="journal article" date="2023" name="Mol. Biol. Evol.">
        <title>Genomics of Secondarily Temperate Adaptation in the Only Non-Antarctic Icefish.</title>
        <authorList>
            <person name="Rivera-Colon A.G."/>
            <person name="Rayamajhi N."/>
            <person name="Minhas B.F."/>
            <person name="Madrigal G."/>
            <person name="Bilyk K.T."/>
            <person name="Yoon V."/>
            <person name="Hune M."/>
            <person name="Gregory S."/>
            <person name="Cheng C.H.C."/>
            <person name="Catchen J.M."/>
        </authorList>
    </citation>
    <scope>NUCLEOTIDE SEQUENCE [LARGE SCALE GENOMIC DNA]</scope>
    <source>
        <strain evidence="2">JC2023a</strain>
    </source>
</reference>
<comment type="caution">
    <text evidence="2">The sequence shown here is derived from an EMBL/GenBank/DDBJ whole genome shotgun (WGS) entry which is preliminary data.</text>
</comment>
<feature type="compositionally biased region" description="Polar residues" evidence="1">
    <location>
        <begin position="1"/>
        <end position="17"/>
    </location>
</feature>
<dbReference type="EMBL" id="JAULUE010002047">
    <property type="protein sequence ID" value="KAK5912825.1"/>
    <property type="molecule type" value="Genomic_DNA"/>
</dbReference>
<dbReference type="AlphaFoldDB" id="A0AAN8D3K5"/>
<sequence>MISSHGWPRTSSDTSCPQGAVDVGASETSPWRRQSPRRDLLSLPSASLPSSAFFLPFHLQSIAGSKPLTSGSMVNRGGRLQRERERIWEKAE</sequence>
<evidence type="ECO:0000256" key="1">
    <source>
        <dbReference type="SAM" id="MobiDB-lite"/>
    </source>
</evidence>
<feature type="compositionally biased region" description="Basic and acidic residues" evidence="1">
    <location>
        <begin position="80"/>
        <end position="92"/>
    </location>
</feature>
<feature type="region of interest" description="Disordered" evidence="1">
    <location>
        <begin position="1"/>
        <end position="38"/>
    </location>
</feature>
<evidence type="ECO:0000313" key="2">
    <source>
        <dbReference type="EMBL" id="KAK5912825.1"/>
    </source>
</evidence>
<name>A0AAN8D3K5_9TELE</name>